<keyword evidence="2" id="KW-0614">Plasmid</keyword>
<dbReference type="EMBL" id="JX442977">
    <property type="protein sequence ID" value="AGO62729.1"/>
    <property type="molecule type" value="Genomic_DNA"/>
</dbReference>
<geneLocation type="plasmid" evidence="8">
    <name>pIT-11C07</name>
</geneLocation>
<evidence type="ECO:0000313" key="6">
    <source>
        <dbReference type="EMBL" id="CDO50527.1"/>
    </source>
</evidence>
<sequence length="175" mass="20383">MKRLTRSAGTVPSYSPGRTPCLSSGRCRMIPRQLRRSDHATTQMNRTDDEPRTEADVMATAFSTMRKYGMNILTATQHMDINAYVKSDPRMPRMRLRRYLGQYGLRGEALNREVRRIVAGPERRDSTLQVGIYYTWPYGWEPADFTPMMRRIFRGKRTRHVMLFDELPQLFGKSG</sequence>
<evidence type="ECO:0000256" key="1">
    <source>
        <dbReference type="SAM" id="MobiDB-lite"/>
    </source>
</evidence>
<evidence type="ECO:0000313" key="4">
    <source>
        <dbReference type="EMBL" id="AGO62729.1"/>
    </source>
</evidence>
<evidence type="ECO:0000313" key="2">
    <source>
        <dbReference type="EMBL" id="AEV55324.1"/>
    </source>
</evidence>
<evidence type="ECO:0000313" key="9">
    <source>
        <dbReference type="EMBL" id="CDO50933.1"/>
    </source>
</evidence>
<dbReference type="EMBL" id="HG969997">
    <property type="protein sequence ID" value="CDO50742.1"/>
    <property type="molecule type" value="Genomic_DNA"/>
</dbReference>
<evidence type="ECO:0000313" key="7">
    <source>
        <dbReference type="EMBL" id="CDO50742.1"/>
    </source>
</evidence>
<geneLocation type="plasmid" evidence="3">
    <name>pKpQIL-LS6</name>
</geneLocation>
<dbReference type="AlphaFoldDB" id="G9G2Q1"/>
<accession>G9G2Q1</accession>
<proteinExistence type="predicted"/>
<name>G9G2Q1_KLEPN</name>
<dbReference type="EMBL" id="HG969995">
    <property type="protein sequence ID" value="CDO50527.1"/>
    <property type="molecule type" value="Genomic_DNA"/>
</dbReference>
<dbReference type="EMBL" id="JX442975">
    <property type="protein sequence ID" value="AGO62504.1"/>
    <property type="molecule type" value="Genomic_DNA"/>
</dbReference>
<evidence type="ECO:0000313" key="5">
    <source>
        <dbReference type="EMBL" id="AGX85749.1"/>
    </source>
</evidence>
<protein>
    <submittedName>
        <fullName evidence="2">Uncharacterized protein</fullName>
    </submittedName>
</protein>
<dbReference type="EMBL" id="JN233705">
    <property type="protein sequence ID" value="AEV55324.1"/>
    <property type="molecule type" value="Genomic_DNA"/>
</dbReference>
<dbReference type="EMBL" id="HG969998">
    <property type="protein sequence ID" value="CDO50840.1"/>
    <property type="molecule type" value="Genomic_DNA"/>
</dbReference>
<dbReference type="EMBL" id="HG969999">
    <property type="protein sequence ID" value="CDO50933.1"/>
    <property type="molecule type" value="Genomic_DNA"/>
</dbReference>
<geneLocation type="plasmid" evidence="9">
    <name>pIT-FIPP-1</name>
</geneLocation>
<feature type="region of interest" description="Disordered" evidence="1">
    <location>
        <begin position="1"/>
        <end position="23"/>
    </location>
</feature>
<geneLocation type="plasmid" evidence="2">
    <name>pKpQIL-IT</name>
</geneLocation>
<evidence type="ECO:0000313" key="3">
    <source>
        <dbReference type="EMBL" id="AGO62504.1"/>
    </source>
</evidence>
<geneLocation type="plasmid" evidence="5">
    <name>pKp11-42</name>
</geneLocation>
<geneLocation type="plasmid" evidence="6">
    <name>pIT-01C03</name>
</geneLocation>
<gene>
    <name evidence="5" type="ORF">pN11x00042NDM_014</name>
</gene>
<evidence type="ECO:0000313" key="8">
    <source>
        <dbReference type="EMBL" id="CDO50840.1"/>
    </source>
</evidence>
<reference evidence="5" key="3">
    <citation type="journal article" date="2014" name="J. Antimicrob. Chemother.">
        <title>Complete sequences of a novel blaNDM-1-harbouring plasmid from Providencia rettgeri and an FII-type plasmid from Klebsiella pneumoniae identified in Canada.</title>
        <authorList>
            <consortium name="Canadian Nosocomial Infection Surveillance Program"/>
            <person name="Mataseje L.F."/>
            <person name="Boyd D.A."/>
            <person name="Lefebvre B."/>
            <person name="Bryce E."/>
            <person name="Embree J."/>
            <person name="Gravel D."/>
            <person name="Katz K."/>
            <person name="Kibsey P."/>
            <person name="Kuhn M."/>
            <person name="Langley J."/>
            <person name="Mitchell R."/>
            <person name="Roscoe D."/>
            <person name="Simor A."/>
            <person name="Taylor G."/>
            <person name="Thomas E."/>
            <person name="Turgeon N."/>
            <person name="Mulvey M.R."/>
        </authorList>
    </citation>
    <scope>NUCLEOTIDE SEQUENCE</scope>
    <source>
        <strain evidence="5">N11-0042</strain>
        <plasmid evidence="5">pKp11-42</plasmid>
    </source>
</reference>
<reference evidence="6" key="4">
    <citation type="journal article" date="2016" name="J. Antimicrob. Chemother.">
        <title>Characterization of KPC-encoding plasmids from two endemic settings, Greece and Italy.</title>
        <authorList>
            <person name="Di Pilato V."/>
            <person name="Papagiannitsis K."/>
            <person name="Giani T."/>
            <person name="Giakkoupi P."/>
            <person name="Riccobono E."/>
            <person name="Miriagou V."/>
            <person name="Vatopoulos A."/>
            <person name="Rossolini G.M."/>
        </authorList>
    </citation>
    <scope>NUCLEOTIDE SEQUENCE [LARGE SCALE GENOMIC DNA]</scope>
    <source>
        <strain evidence="6">01C03</strain>
        <strain evidence="7">01C22</strain>
        <strain evidence="8">11C07</strain>
        <strain evidence="9">FIPP-1</strain>
        <plasmid evidence="6">pIT-01C03</plasmid>
        <plasmid evidence="7">pIT-01C22</plasmid>
        <plasmid evidence="8">pIT-11C07</plasmid>
        <plasmid evidence="9">pIT-FIPP-1</plasmid>
    </source>
</reference>
<dbReference type="EMBL" id="KF295829">
    <property type="protein sequence ID" value="AGX85749.1"/>
    <property type="molecule type" value="Genomic_DNA"/>
</dbReference>
<geneLocation type="plasmid" evidence="7">
    <name>pIT-01C22</name>
</geneLocation>
<organism evidence="2">
    <name type="scientific">Klebsiella pneumoniae</name>
    <dbReference type="NCBI Taxonomy" id="573"/>
    <lineage>
        <taxon>Bacteria</taxon>
        <taxon>Pseudomonadati</taxon>
        <taxon>Pseudomonadota</taxon>
        <taxon>Gammaproteobacteria</taxon>
        <taxon>Enterobacterales</taxon>
        <taxon>Enterobacteriaceae</taxon>
        <taxon>Klebsiella/Raoultella group</taxon>
        <taxon>Klebsiella</taxon>
        <taxon>Klebsiella pneumoniae complex</taxon>
    </lineage>
</organism>
<reference evidence="3" key="2">
    <citation type="journal article" date="2013" name="J. Antimicrob. Chemother.">
        <title>Reversion to susceptibility of a carbapenem-resistant clinical isolate of Klebsiella pneumoniae producing KPC-3.</title>
        <authorList>
            <person name="Villa L."/>
            <person name="Capone A."/>
            <person name="Fortini D."/>
            <person name="Dolejska M."/>
            <person name="Rodriguez I."/>
            <person name="Taglietti F."/>
            <person name="De Paolis P."/>
            <person name="Petrosillo N."/>
            <person name="Carattoli A."/>
        </authorList>
    </citation>
    <scope>NUCLEOTIDE SEQUENCE</scope>
    <source>
        <strain evidence="3">LS6</strain>
        <strain evidence="4">SC29</strain>
        <plasmid evidence="3">pKpQIL-LS6</plasmid>
        <plasmid evidence="4">pKpQIL-SC29</plasmid>
    </source>
</reference>
<reference evidence="2" key="1">
    <citation type="journal article" date="2012" name="Antimicrob. Agents Chemother.">
        <title>Klebsiella pneumoniae ST258 Producing KPC-3 Identified in Italy Carries Novel Plasmids and OmpK36/OmpK35 Porin Variants.</title>
        <authorList>
            <person name="Garcia-Fernandez A."/>
            <person name="Villa L."/>
            <person name="Carta C."/>
            <person name="Venditti C."/>
            <person name="Giordano A."/>
            <person name="Venditti M."/>
            <person name="Mancini C."/>
            <person name="Carattoli A."/>
        </authorList>
    </citation>
    <scope>NUCLEOTIDE SEQUENCE</scope>
    <source>
        <strain evidence="2">ST258</strain>
        <plasmid evidence="2">pKpQIL-IT</plasmid>
    </source>
</reference>
<geneLocation type="plasmid" evidence="4">
    <name>pKpQIL-SC29</name>
</geneLocation>